<accession>A0A067MH04</accession>
<dbReference type="InterPro" id="IPR010255">
    <property type="entry name" value="Haem_peroxidase_sf"/>
</dbReference>
<dbReference type="Proteomes" id="UP000027195">
    <property type="component" value="Unassembled WGS sequence"/>
</dbReference>
<dbReference type="InParanoid" id="A0A067MH04"/>
<dbReference type="SUPFAM" id="SSF48264">
    <property type="entry name" value="Cytochrome P450"/>
    <property type="match status" value="1"/>
</dbReference>
<evidence type="ECO:0000313" key="7">
    <source>
        <dbReference type="EMBL" id="KDQ11187.1"/>
    </source>
</evidence>
<dbReference type="Gene3D" id="1.10.640.10">
    <property type="entry name" value="Haem peroxidase domain superfamily, animal type"/>
    <property type="match status" value="1"/>
</dbReference>
<keyword evidence="2" id="KW-0223">Dioxygenase</keyword>
<feature type="compositionally biased region" description="Polar residues" evidence="5">
    <location>
        <begin position="23"/>
        <end position="35"/>
    </location>
</feature>
<dbReference type="GO" id="GO:0006631">
    <property type="term" value="P:fatty acid metabolic process"/>
    <property type="evidence" value="ECO:0007669"/>
    <property type="project" value="UniProtKB-ARBA"/>
</dbReference>
<dbReference type="STRING" id="930990.A0A067MH04"/>
<reference evidence="8" key="1">
    <citation type="journal article" date="2014" name="Proc. Natl. Acad. Sci. U.S.A.">
        <title>Extensive sampling of basidiomycete genomes demonstrates inadequacy of the white-rot/brown-rot paradigm for wood decay fungi.</title>
        <authorList>
            <person name="Riley R."/>
            <person name="Salamov A.A."/>
            <person name="Brown D.W."/>
            <person name="Nagy L.G."/>
            <person name="Floudas D."/>
            <person name="Held B.W."/>
            <person name="Levasseur A."/>
            <person name="Lombard V."/>
            <person name="Morin E."/>
            <person name="Otillar R."/>
            <person name="Lindquist E.A."/>
            <person name="Sun H."/>
            <person name="LaButti K.M."/>
            <person name="Schmutz J."/>
            <person name="Jabbour D."/>
            <person name="Luo H."/>
            <person name="Baker S.E."/>
            <person name="Pisabarro A.G."/>
            <person name="Walton J.D."/>
            <person name="Blanchette R.A."/>
            <person name="Henrissat B."/>
            <person name="Martin F."/>
            <person name="Cullen D."/>
            <person name="Hibbett D.S."/>
            <person name="Grigoriev I.V."/>
        </authorList>
    </citation>
    <scope>NUCLEOTIDE SEQUENCE [LARGE SCALE GENOMIC DNA]</scope>
    <source>
        <strain evidence="8">FD-172 SS1</strain>
    </source>
</reference>
<evidence type="ECO:0000256" key="5">
    <source>
        <dbReference type="SAM" id="MobiDB-lite"/>
    </source>
</evidence>
<keyword evidence="6" id="KW-0812">Transmembrane</keyword>
<evidence type="ECO:0000256" key="6">
    <source>
        <dbReference type="SAM" id="Phobius"/>
    </source>
</evidence>
<dbReference type="InterPro" id="IPR036396">
    <property type="entry name" value="Cyt_P450_sf"/>
</dbReference>
<evidence type="ECO:0000313" key="8">
    <source>
        <dbReference type="Proteomes" id="UP000027195"/>
    </source>
</evidence>
<feature type="region of interest" description="Disordered" evidence="5">
    <location>
        <begin position="16"/>
        <end position="35"/>
    </location>
</feature>
<evidence type="ECO:0008006" key="9">
    <source>
        <dbReference type="Google" id="ProtNLM"/>
    </source>
</evidence>
<dbReference type="Pfam" id="PF03098">
    <property type="entry name" value="An_peroxidase"/>
    <property type="match status" value="1"/>
</dbReference>
<dbReference type="InterPro" id="IPR050783">
    <property type="entry name" value="Oxylipin_biosynth_metab"/>
</dbReference>
<name>A0A067MH04_BOTB1</name>
<evidence type="ECO:0000256" key="3">
    <source>
        <dbReference type="ARBA" id="ARBA00023002"/>
    </source>
</evidence>
<dbReference type="GO" id="GO:0004497">
    <property type="term" value="F:monooxygenase activity"/>
    <property type="evidence" value="ECO:0007669"/>
    <property type="project" value="InterPro"/>
</dbReference>
<protein>
    <recommendedName>
        <fullName evidence="9">Heme peroxidase</fullName>
    </recommendedName>
</protein>
<organism evidence="7 8">
    <name type="scientific">Botryobasidium botryosum (strain FD-172 SS1)</name>
    <dbReference type="NCBI Taxonomy" id="930990"/>
    <lineage>
        <taxon>Eukaryota</taxon>
        <taxon>Fungi</taxon>
        <taxon>Dikarya</taxon>
        <taxon>Basidiomycota</taxon>
        <taxon>Agaricomycotina</taxon>
        <taxon>Agaricomycetes</taxon>
        <taxon>Cantharellales</taxon>
        <taxon>Botryobasidiaceae</taxon>
        <taxon>Botryobasidium</taxon>
    </lineage>
</organism>
<keyword evidence="6" id="KW-0472">Membrane</keyword>
<dbReference type="HOGENOM" id="CLU_002329_0_1_1"/>
<dbReference type="OrthoDB" id="823504at2759"/>
<dbReference type="GO" id="GO:0016705">
    <property type="term" value="F:oxidoreductase activity, acting on paired donors, with incorporation or reduction of molecular oxygen"/>
    <property type="evidence" value="ECO:0007669"/>
    <property type="project" value="InterPro"/>
</dbReference>
<dbReference type="PROSITE" id="PS50292">
    <property type="entry name" value="PEROXIDASE_3"/>
    <property type="match status" value="1"/>
</dbReference>
<dbReference type="InterPro" id="IPR037120">
    <property type="entry name" value="Haem_peroxidase_sf_animal"/>
</dbReference>
<keyword evidence="8" id="KW-1185">Reference proteome</keyword>
<dbReference type="GO" id="GO:0020037">
    <property type="term" value="F:heme binding"/>
    <property type="evidence" value="ECO:0007669"/>
    <property type="project" value="InterPro"/>
</dbReference>
<keyword evidence="1" id="KW-0479">Metal-binding</keyword>
<dbReference type="Gene3D" id="1.10.630.10">
    <property type="entry name" value="Cytochrome P450"/>
    <property type="match status" value="1"/>
</dbReference>
<feature type="transmembrane region" description="Helical" evidence="6">
    <location>
        <begin position="1019"/>
        <end position="1042"/>
    </location>
</feature>
<dbReference type="GO" id="GO:0006979">
    <property type="term" value="P:response to oxidative stress"/>
    <property type="evidence" value="ECO:0007669"/>
    <property type="project" value="InterPro"/>
</dbReference>
<dbReference type="PANTHER" id="PTHR11903">
    <property type="entry name" value="PROSTAGLANDIN G/H SYNTHASE"/>
    <property type="match status" value="1"/>
</dbReference>
<dbReference type="InterPro" id="IPR019791">
    <property type="entry name" value="Haem_peroxidase_animal"/>
</dbReference>
<evidence type="ECO:0000256" key="2">
    <source>
        <dbReference type="ARBA" id="ARBA00022964"/>
    </source>
</evidence>
<dbReference type="GO" id="GO:0005506">
    <property type="term" value="F:iron ion binding"/>
    <property type="evidence" value="ECO:0007669"/>
    <property type="project" value="InterPro"/>
</dbReference>
<sequence length="1179" mass="132944">MDSLFSWLRPTVGPTIGRRKDQAANTPASQPQSVPNQAIIDEFLSLSRSPAATDVHERLRIFQQCDAIISGLEPGSSARREISSASVPLLCGGLLASVPLMELGPQSEGQNPYVRMVDKPNQATPNYDDIFKNLLERKETTQHPKGLSGLTLAFGSLISLCISQVDRTDIRYNKAPGFLDLSVLYGVDEDEIEEIRALDDELGRGLMLPDATSVDEERMVFLPRAAWVILILFNRNHNYIARRLLEENEHGKWLDPAKLDGDQDLREQDDEIFELARRINCGLFRNIVVNDFLKSLMGMGSHHNNPTIELFSDTRPEELRKHRISVEFSMLYNWWGMLSEVDATAITEIMDEDEDFSNTSDDVFEQLDAFLDRKADFAQKDKGQRSCAGLARNDEDDCFDSAELAEILLNATESTASAFRACGTPSSLRAIELAAMKQARDWNVCSFNEFRTLLDLPVYKSFSEWCSTPEVASAAQALYRDINNLELYPGLRGEDTLGGEGFRLGKTMSQGLIADIVRMVRCDPNFSTNWTPASLTTWGHGELVTTPENGAFGACLPKLLLRHLPDEYTYNSVYGLFPFATPAKSKEALSEIPLSGIDYEFERPQPATTLDTVEDVFRVFNDPEAYPTPYGDDLKAITGGYGYLLGFDDKNTHDRDEWMTLTALIPDAGALGRYATFFRETAEKAIRNASKRHDGDIYQVDVIQDVINAVSARWVAERLCGIPLNRWGGLTEKELYQMLLDMNNCFFAKAEPQDRIALRRKAVEAGKTLTKYIERSLEHAHNEFADITSQAKSLYNELFRDEPPEHSRSHDFLARMAASGRDTKEISANALGLAVMSSVSHAETCAAAVRFYLDPAREEERDILHDLSKKGPEVNEKIMGYIRESQRLNPHTPLLHRVVASDHVLSLDGGDSIELNKGDRISIDLRKTLLDEDVIDPERETPLLQGAGFHKCIGVAFSEKTMPEVFKAIFRLEEIRSEVGKGGSQSLTISYKRSKEDQQIKKSRQSELPVPWVKHACDLILVAISIAILYWILLVIGSYVHYIRDYRCNSPKHLRPWEVYTMHPGPDNKTTPFMYTGQYSRRRRISFVDVDERDMRFKVFVDGKLNQVSTDFELDKTLNCGQDALKCVEEGFSEASVVIPSGKHTIKVEWIGKDTLPGTTLIDWGSKRSRRFMWKQESC</sequence>
<dbReference type="GO" id="GO:0051213">
    <property type="term" value="F:dioxygenase activity"/>
    <property type="evidence" value="ECO:0007669"/>
    <property type="project" value="UniProtKB-KW"/>
</dbReference>
<evidence type="ECO:0000256" key="4">
    <source>
        <dbReference type="ARBA" id="ARBA00023004"/>
    </source>
</evidence>
<keyword evidence="3" id="KW-0560">Oxidoreductase</keyword>
<dbReference type="EMBL" id="KL198060">
    <property type="protein sequence ID" value="KDQ11187.1"/>
    <property type="molecule type" value="Genomic_DNA"/>
</dbReference>
<keyword evidence="4" id="KW-0408">Iron</keyword>
<dbReference type="GO" id="GO:0004601">
    <property type="term" value="F:peroxidase activity"/>
    <property type="evidence" value="ECO:0007669"/>
    <property type="project" value="InterPro"/>
</dbReference>
<dbReference type="AlphaFoldDB" id="A0A067MH04"/>
<dbReference type="SUPFAM" id="SSF48113">
    <property type="entry name" value="Heme-dependent peroxidases"/>
    <property type="match status" value="1"/>
</dbReference>
<gene>
    <name evidence="7" type="ORF">BOTBODRAFT_35487</name>
</gene>
<dbReference type="PANTHER" id="PTHR11903:SF37">
    <property type="entry name" value="PSI-PRODUCING OXYGENASE A"/>
    <property type="match status" value="1"/>
</dbReference>
<proteinExistence type="predicted"/>
<keyword evidence="6" id="KW-1133">Transmembrane helix</keyword>
<evidence type="ECO:0000256" key="1">
    <source>
        <dbReference type="ARBA" id="ARBA00022723"/>
    </source>
</evidence>